<comment type="similarity">
    <text evidence="2">Belongs to the transferase hexapeptide repeat family.</text>
</comment>
<evidence type="ECO:0000256" key="3">
    <source>
        <dbReference type="ARBA" id="ARBA00013266"/>
    </source>
</evidence>
<dbReference type="EC" id="2.3.1.30" evidence="3"/>
<evidence type="ECO:0000256" key="6">
    <source>
        <dbReference type="ARBA" id="ARBA00022679"/>
    </source>
</evidence>
<dbReference type="InterPro" id="IPR005881">
    <property type="entry name" value="Ser_O-AcTrfase"/>
</dbReference>
<evidence type="ECO:0000256" key="1">
    <source>
        <dbReference type="ARBA" id="ARBA00004876"/>
    </source>
</evidence>
<dbReference type="Pfam" id="PF24891">
    <property type="entry name" value="DUF7742"/>
    <property type="match status" value="1"/>
</dbReference>
<keyword evidence="8" id="KW-0012">Acyltransferase</keyword>
<dbReference type="GO" id="GO:0006535">
    <property type="term" value="P:cysteine biosynthetic process from serine"/>
    <property type="evidence" value="ECO:0007669"/>
    <property type="project" value="InterPro"/>
</dbReference>
<evidence type="ECO:0000256" key="9">
    <source>
        <dbReference type="ARBA" id="ARBA00049486"/>
    </source>
</evidence>
<protein>
    <recommendedName>
        <fullName evidence="4">Serine acetyltransferase</fullName>
        <ecNumber evidence="3">2.3.1.30</ecNumber>
    </recommendedName>
</protein>
<keyword evidence="12" id="KW-1185">Reference proteome</keyword>
<dbReference type="InterPro" id="IPR053376">
    <property type="entry name" value="Serine_acetyltransferase"/>
</dbReference>
<evidence type="ECO:0000313" key="12">
    <source>
        <dbReference type="Proteomes" id="UP000186098"/>
    </source>
</evidence>
<proteinExistence type="inferred from homology"/>
<dbReference type="UniPathway" id="UPA00136">
    <property type="reaction ID" value="UER00199"/>
</dbReference>
<evidence type="ECO:0000256" key="4">
    <source>
        <dbReference type="ARBA" id="ARBA00018522"/>
    </source>
</evidence>
<evidence type="ECO:0000313" key="11">
    <source>
        <dbReference type="EMBL" id="SIS49693.1"/>
    </source>
</evidence>
<dbReference type="Proteomes" id="UP000186098">
    <property type="component" value="Unassembled WGS sequence"/>
</dbReference>
<keyword evidence="5" id="KW-0028">Amino-acid biosynthesis</keyword>
<evidence type="ECO:0000256" key="8">
    <source>
        <dbReference type="ARBA" id="ARBA00023315"/>
    </source>
</evidence>
<dbReference type="SMART" id="SM00971">
    <property type="entry name" value="SATase_N"/>
    <property type="match status" value="1"/>
</dbReference>
<evidence type="ECO:0000256" key="5">
    <source>
        <dbReference type="ARBA" id="ARBA00022605"/>
    </source>
</evidence>
<dbReference type="EMBL" id="FTOM01000001">
    <property type="protein sequence ID" value="SIS49693.1"/>
    <property type="molecule type" value="Genomic_DNA"/>
</dbReference>
<dbReference type="InterPro" id="IPR001451">
    <property type="entry name" value="Hexapep"/>
</dbReference>
<dbReference type="CDD" id="cd03354">
    <property type="entry name" value="LbH_SAT"/>
    <property type="match status" value="1"/>
</dbReference>
<evidence type="ECO:0000256" key="2">
    <source>
        <dbReference type="ARBA" id="ARBA00007274"/>
    </source>
</evidence>
<dbReference type="InterPro" id="IPR010493">
    <property type="entry name" value="Ser_AcTrfase_N"/>
</dbReference>
<dbReference type="InterPro" id="IPR011004">
    <property type="entry name" value="Trimer_LpxA-like_sf"/>
</dbReference>
<sequence>MRPLTLGDASAAARVLTGLPAPARARALAGMIARAEAADRYRKRLGRAHPHWGNGALMAAAGPAPPEPFLADAAYLDCLRLVLAALAWHRAEAAARGQGRAAPFSCRRDGLCDSLTRTVGKGRIMAGARRKLAEVDPVWQRICEEAEAAVRDEPLLGSLIHAGLLHHPNFERALAYRFSLKLASGEMSEQILREIADEAYGADADLGRAARADLVAVHDRDPACHRFIQPILFFKGYQALQSYRIAHWLWGQGRRDMAYFVQMRTSEMFGVDIHPAARIGRGVMIDHAHSIVIGETAVVGDNVSMLHSVTLGGTGKDEEDRHPKIGDGVLIGAGAKVLGNIHVGANSRIAAGSVVLADVPCCKTVAGVPARIVGTAGCDCPSVAMDQLLHEDK</sequence>
<dbReference type="Pfam" id="PF00132">
    <property type="entry name" value="Hexapep"/>
    <property type="match status" value="1"/>
</dbReference>
<keyword evidence="6 11" id="KW-0808">Transferase</keyword>
<evidence type="ECO:0000256" key="7">
    <source>
        <dbReference type="ARBA" id="ARBA00022737"/>
    </source>
</evidence>
<keyword evidence="7" id="KW-0677">Repeat</keyword>
<dbReference type="NCBIfam" id="TIGR01172">
    <property type="entry name" value="cysE"/>
    <property type="match status" value="1"/>
</dbReference>
<dbReference type="InterPro" id="IPR042122">
    <property type="entry name" value="Ser_AcTrfase_N_sf"/>
</dbReference>
<dbReference type="PANTHER" id="PTHR42811">
    <property type="entry name" value="SERINE ACETYLTRANSFERASE"/>
    <property type="match status" value="1"/>
</dbReference>
<dbReference type="NCBIfam" id="NF041874">
    <property type="entry name" value="EPS_EpsC"/>
    <property type="match status" value="1"/>
</dbReference>
<dbReference type="PROSITE" id="PS00101">
    <property type="entry name" value="HEXAPEP_TRANSFERASES"/>
    <property type="match status" value="1"/>
</dbReference>
<organism evidence="11 12">
    <name type="scientific">Phaeovulum vinaykumarii</name>
    <dbReference type="NCBI Taxonomy" id="407234"/>
    <lineage>
        <taxon>Bacteria</taxon>
        <taxon>Pseudomonadati</taxon>
        <taxon>Pseudomonadota</taxon>
        <taxon>Alphaproteobacteria</taxon>
        <taxon>Rhodobacterales</taxon>
        <taxon>Paracoccaceae</taxon>
        <taxon>Phaeovulum</taxon>
    </lineage>
</organism>
<accession>A0A1N7JK03</accession>
<dbReference type="Pfam" id="PF06426">
    <property type="entry name" value="SATase_N"/>
    <property type="match status" value="1"/>
</dbReference>
<name>A0A1N7JK03_9RHOB</name>
<dbReference type="GO" id="GO:0009001">
    <property type="term" value="F:serine O-acetyltransferase activity"/>
    <property type="evidence" value="ECO:0007669"/>
    <property type="project" value="UniProtKB-EC"/>
</dbReference>
<dbReference type="AlphaFoldDB" id="A0A1N7JK03"/>
<dbReference type="GO" id="GO:0005737">
    <property type="term" value="C:cytoplasm"/>
    <property type="evidence" value="ECO:0007669"/>
    <property type="project" value="InterPro"/>
</dbReference>
<dbReference type="Gene3D" id="2.160.10.10">
    <property type="entry name" value="Hexapeptide repeat proteins"/>
    <property type="match status" value="1"/>
</dbReference>
<feature type="domain" description="Serine acetyltransferase N-terminal" evidence="10">
    <location>
        <begin position="138"/>
        <end position="242"/>
    </location>
</feature>
<dbReference type="SUPFAM" id="SSF51161">
    <property type="entry name" value="Trimeric LpxA-like enzymes"/>
    <property type="match status" value="1"/>
</dbReference>
<comment type="catalytic activity">
    <reaction evidence="9">
        <text>L-serine + acetyl-CoA = O-acetyl-L-serine + CoA</text>
        <dbReference type="Rhea" id="RHEA:24560"/>
        <dbReference type="ChEBI" id="CHEBI:33384"/>
        <dbReference type="ChEBI" id="CHEBI:57287"/>
        <dbReference type="ChEBI" id="CHEBI:57288"/>
        <dbReference type="ChEBI" id="CHEBI:58340"/>
        <dbReference type="EC" id="2.3.1.30"/>
    </reaction>
</comment>
<dbReference type="STRING" id="407234.SAMN05421795_10182"/>
<reference evidence="12" key="1">
    <citation type="submission" date="2017-01" db="EMBL/GenBank/DDBJ databases">
        <authorList>
            <person name="Varghese N."/>
            <person name="Submissions S."/>
        </authorList>
    </citation>
    <scope>NUCLEOTIDE SEQUENCE [LARGE SCALE GENOMIC DNA]</scope>
    <source>
        <strain evidence="12">DSM 18714</strain>
    </source>
</reference>
<dbReference type="FunFam" id="2.160.10.10:FF:000002">
    <property type="entry name" value="Serine acetyltransferase"/>
    <property type="match status" value="1"/>
</dbReference>
<evidence type="ECO:0000259" key="10">
    <source>
        <dbReference type="SMART" id="SM00971"/>
    </source>
</evidence>
<dbReference type="InterPro" id="IPR018357">
    <property type="entry name" value="Hexapep_transf_CS"/>
</dbReference>
<dbReference type="InterPro" id="IPR056644">
    <property type="entry name" value="DUF7742"/>
</dbReference>
<dbReference type="InterPro" id="IPR045304">
    <property type="entry name" value="LbH_SAT"/>
</dbReference>
<comment type="pathway">
    <text evidence="1">Amino-acid biosynthesis; L-cysteine biosynthesis; L-cysteine from L-serine: step 1/2.</text>
</comment>
<dbReference type="Gene3D" id="1.10.3130.10">
    <property type="entry name" value="serine acetyltransferase, domain 1"/>
    <property type="match status" value="1"/>
</dbReference>
<gene>
    <name evidence="11" type="ORF">SAMN05421795_10182</name>
</gene>